<evidence type="ECO:0000313" key="2">
    <source>
        <dbReference type="Proteomes" id="UP000070414"/>
    </source>
</evidence>
<dbReference type="EMBL" id="LHXS01000005">
    <property type="protein sequence ID" value="KXA97688.1"/>
    <property type="molecule type" value="Genomic_DNA"/>
</dbReference>
<proteinExistence type="predicted"/>
<keyword evidence="2" id="KW-1185">Reference proteome</keyword>
<organism evidence="1 2">
    <name type="scientific">candidate division MSBL1 archaeon SCGC-AAA259I14</name>
    <dbReference type="NCBI Taxonomy" id="1698268"/>
    <lineage>
        <taxon>Archaea</taxon>
        <taxon>Methanobacteriati</taxon>
        <taxon>Methanobacteriota</taxon>
        <taxon>candidate division MSBL1</taxon>
    </lineage>
</organism>
<accession>A0A133UTZ5</accession>
<name>A0A133UTZ5_9EURY</name>
<comment type="caution">
    <text evidence="1">The sequence shown here is derived from an EMBL/GenBank/DDBJ whole genome shotgun (WGS) entry which is preliminary data.</text>
</comment>
<reference evidence="1 2" key="1">
    <citation type="journal article" date="2016" name="Sci. Rep.">
        <title>Metabolic traits of an uncultured archaeal lineage -MSBL1- from brine pools of the Red Sea.</title>
        <authorList>
            <person name="Mwirichia R."/>
            <person name="Alam I."/>
            <person name="Rashid M."/>
            <person name="Vinu M."/>
            <person name="Ba-Alawi W."/>
            <person name="Anthony Kamau A."/>
            <person name="Kamanda Ngugi D."/>
            <person name="Goker M."/>
            <person name="Klenk H.P."/>
            <person name="Bajic V."/>
            <person name="Stingl U."/>
        </authorList>
    </citation>
    <scope>NUCLEOTIDE SEQUENCE [LARGE SCALE GENOMIC DNA]</scope>
    <source>
        <strain evidence="1">SCGC-AAA259I14</strain>
    </source>
</reference>
<gene>
    <name evidence="1" type="ORF">AKJ38_00550</name>
</gene>
<evidence type="ECO:0000313" key="1">
    <source>
        <dbReference type="EMBL" id="KXA97688.1"/>
    </source>
</evidence>
<sequence length="124" mass="13649">MSQPIECGKCGSFITEKGMTDCGVVKCEECGHEQEYHGVGCEGDHQVGKIPGDKPSGTAEKVADRLSGDLCLFSVCLYNLWVLVNFQVMKKFGEDSKIYMTAKTFTDKMVKVLPLPEPPPTNRN</sequence>
<dbReference type="AlphaFoldDB" id="A0A133UTZ5"/>
<dbReference type="Proteomes" id="UP000070414">
    <property type="component" value="Unassembled WGS sequence"/>
</dbReference>
<protein>
    <submittedName>
        <fullName evidence="1">Uncharacterized protein</fullName>
    </submittedName>
</protein>